<sequence length="74" mass="8504">MNEQVGLVKNPITLDAKQVAEFLESTHRDNIILVAEQLLEGKWHWLIPDSWERTAINQATLYYACVTFCTLNKA</sequence>
<dbReference type="KEGG" id="vg:26634017"/>
<organism evidence="1 2">
    <name type="scientific">Vibrio phage phi 3</name>
    <dbReference type="NCBI Taxonomy" id="1589298"/>
    <lineage>
        <taxon>Viruses</taxon>
        <taxon>Duplodnaviria</taxon>
        <taxon>Heunggongvirae</taxon>
        <taxon>Uroviricota</taxon>
        <taxon>Caudoviricetes</taxon>
        <taxon>Demerecviridae</taxon>
        <taxon>Ermolyevavirinae</taxon>
        <taxon>Jesfedecavirus</taxon>
        <taxon>Jesfedecavirus phi3</taxon>
    </lineage>
</organism>
<evidence type="ECO:0000313" key="2">
    <source>
        <dbReference type="Proteomes" id="UP000031804"/>
    </source>
</evidence>
<dbReference type="RefSeq" id="YP_009207504.1">
    <property type="nucleotide sequence ID" value="NC_028895.1"/>
</dbReference>
<gene>
    <name evidence="1" type="ORF">SBVP3_0039</name>
</gene>
<reference evidence="1 2" key="1">
    <citation type="submission" date="2014-12" db="EMBL/GenBank/DDBJ databases">
        <title>Complete genome sequences of three Vibrio cholerae specific bacteriophages.</title>
        <authorList>
            <person name="Bhandare S.G."/>
            <person name="Warry A."/>
            <person name="Emes R.D."/>
            <person name="Hooton S.P.T."/>
            <person name="Barrow P.A."/>
            <person name="Atterbury R.J."/>
        </authorList>
    </citation>
    <scope>NUCLEOTIDE SEQUENCE [LARGE SCALE GENOMIC DNA]</scope>
</reference>
<protein>
    <submittedName>
        <fullName evidence="1">Uncharacterized protein</fullName>
    </submittedName>
</protein>
<dbReference type="OrthoDB" id="41045at10239"/>
<name>A0A0B5H2U5_9CAUD</name>
<evidence type="ECO:0000313" key="1">
    <source>
        <dbReference type="EMBL" id="AJF40807.1"/>
    </source>
</evidence>
<keyword evidence="2" id="KW-1185">Reference proteome</keyword>
<dbReference type="Proteomes" id="UP000031804">
    <property type="component" value="Segment"/>
</dbReference>
<dbReference type="EMBL" id="KP280063">
    <property type="protein sequence ID" value="AJF40807.1"/>
    <property type="molecule type" value="Genomic_DNA"/>
</dbReference>
<accession>A0A0B5H2U5</accession>
<dbReference type="GeneID" id="26634017"/>
<proteinExistence type="predicted"/>